<name>A0A934SGU3_9RHOB</name>
<evidence type="ECO:0000313" key="2">
    <source>
        <dbReference type="Proteomes" id="UP000640485"/>
    </source>
</evidence>
<dbReference type="Pfam" id="PF11066">
    <property type="entry name" value="DUF2867"/>
    <property type="match status" value="1"/>
</dbReference>
<dbReference type="AlphaFoldDB" id="A0A934SGU3"/>
<sequence>MTPAIPTIRPFPELDYYDSRSVLLPVAVSPIEAWNLLMAQPQPVLRLAFRIRDAISARFGANRVGGFTDNPRKDLTAGDRLDFFTVEAARPDALVLTARDSHLDVMTTITTAGRKLTVTASVVTHNSFGRAYMLVVGPAHKLIVAVMLRKLRLALKPDPA</sequence>
<proteinExistence type="predicted"/>
<accession>A0A934SGU3</accession>
<dbReference type="RefSeq" id="WP_200687770.1">
    <property type="nucleotide sequence ID" value="NZ_JAEPRQ010000006.1"/>
</dbReference>
<dbReference type="InterPro" id="IPR021295">
    <property type="entry name" value="DUF2867"/>
</dbReference>
<dbReference type="Proteomes" id="UP000640485">
    <property type="component" value="Unassembled WGS sequence"/>
</dbReference>
<protein>
    <submittedName>
        <fullName evidence="1">DUF2867 domain-containing protein</fullName>
    </submittedName>
</protein>
<comment type="caution">
    <text evidence="1">The sequence shown here is derived from an EMBL/GenBank/DDBJ whole genome shotgun (WGS) entry which is preliminary data.</text>
</comment>
<gene>
    <name evidence="1" type="ORF">JJJ17_14785</name>
</gene>
<keyword evidence="2" id="KW-1185">Reference proteome</keyword>
<dbReference type="EMBL" id="JAEPRQ010000006">
    <property type="protein sequence ID" value="MBK4217195.1"/>
    <property type="molecule type" value="Genomic_DNA"/>
</dbReference>
<organism evidence="1 2">
    <name type="scientific">Paracoccus caeni</name>
    <dbReference type="NCBI Taxonomy" id="657651"/>
    <lineage>
        <taxon>Bacteria</taxon>
        <taxon>Pseudomonadati</taxon>
        <taxon>Pseudomonadota</taxon>
        <taxon>Alphaproteobacteria</taxon>
        <taxon>Rhodobacterales</taxon>
        <taxon>Paracoccaceae</taxon>
        <taxon>Paracoccus</taxon>
    </lineage>
</organism>
<reference evidence="1" key="1">
    <citation type="submission" date="2021-01" db="EMBL/GenBank/DDBJ databases">
        <title>Paracoccus amoyensis sp. nov., isolated from the surface seawater along the coast of Xiamen Island, China.</title>
        <authorList>
            <person name="Lyu L."/>
        </authorList>
    </citation>
    <scope>NUCLEOTIDE SEQUENCE</scope>
    <source>
        <strain evidence="1">MJ17</strain>
    </source>
</reference>
<evidence type="ECO:0000313" key="1">
    <source>
        <dbReference type="EMBL" id="MBK4217195.1"/>
    </source>
</evidence>